<dbReference type="PANTHER" id="PTHR43047:SF72">
    <property type="entry name" value="OSMOSENSING HISTIDINE PROTEIN KINASE SLN1"/>
    <property type="match status" value="1"/>
</dbReference>
<dbReference type="SUPFAM" id="SSF55874">
    <property type="entry name" value="ATPase domain of HSP90 chaperone/DNA topoisomerase II/histidine kinase"/>
    <property type="match status" value="1"/>
</dbReference>
<dbReference type="InterPro" id="IPR003594">
    <property type="entry name" value="HATPase_dom"/>
</dbReference>
<evidence type="ECO:0000313" key="9">
    <source>
        <dbReference type="EMBL" id="OGG95080.1"/>
    </source>
</evidence>
<dbReference type="CDD" id="cd16922">
    <property type="entry name" value="HATPase_EvgS-ArcB-TorS-like"/>
    <property type="match status" value="1"/>
</dbReference>
<keyword evidence="6" id="KW-0902">Two-component regulatory system</keyword>
<evidence type="ECO:0000256" key="3">
    <source>
        <dbReference type="ARBA" id="ARBA00022553"/>
    </source>
</evidence>
<dbReference type="GO" id="GO:0000155">
    <property type="term" value="F:phosphorelay sensor kinase activity"/>
    <property type="evidence" value="ECO:0007669"/>
    <property type="project" value="InterPro"/>
</dbReference>
<dbReference type="EMBL" id="MFNE01000026">
    <property type="protein sequence ID" value="OGG95080.1"/>
    <property type="molecule type" value="Genomic_DNA"/>
</dbReference>
<dbReference type="SUPFAM" id="SSF55785">
    <property type="entry name" value="PYP-like sensor domain (PAS domain)"/>
    <property type="match status" value="2"/>
</dbReference>
<dbReference type="CDD" id="cd00130">
    <property type="entry name" value="PAS"/>
    <property type="match status" value="1"/>
</dbReference>
<dbReference type="InterPro" id="IPR004358">
    <property type="entry name" value="Sig_transdc_His_kin-like_C"/>
</dbReference>
<dbReference type="InterPro" id="IPR036890">
    <property type="entry name" value="HATPase_C_sf"/>
</dbReference>
<dbReference type="Pfam" id="PF00512">
    <property type="entry name" value="HisKA"/>
    <property type="match status" value="1"/>
</dbReference>
<dbReference type="STRING" id="1817772.A2527_07855"/>
<dbReference type="PANTHER" id="PTHR43047">
    <property type="entry name" value="TWO-COMPONENT HISTIDINE PROTEIN KINASE"/>
    <property type="match status" value="1"/>
</dbReference>
<dbReference type="Proteomes" id="UP000178449">
    <property type="component" value="Unassembled WGS sequence"/>
</dbReference>
<dbReference type="InterPro" id="IPR005467">
    <property type="entry name" value="His_kinase_dom"/>
</dbReference>
<proteinExistence type="predicted"/>
<evidence type="ECO:0000313" key="10">
    <source>
        <dbReference type="Proteomes" id="UP000178449"/>
    </source>
</evidence>
<keyword evidence="3" id="KW-0597">Phosphoprotein</keyword>
<dbReference type="Gene3D" id="3.30.565.10">
    <property type="entry name" value="Histidine kinase-like ATPase, C-terminal domain"/>
    <property type="match status" value="1"/>
</dbReference>
<dbReference type="SMART" id="SM00387">
    <property type="entry name" value="HATPase_c"/>
    <property type="match status" value="1"/>
</dbReference>
<reference evidence="9 10" key="1">
    <citation type="journal article" date="2016" name="Nat. Commun.">
        <title>Thousands of microbial genomes shed light on interconnected biogeochemical processes in an aquifer system.</title>
        <authorList>
            <person name="Anantharaman K."/>
            <person name="Brown C.T."/>
            <person name="Hug L.A."/>
            <person name="Sharon I."/>
            <person name="Castelle C.J."/>
            <person name="Probst A.J."/>
            <person name="Thomas B.C."/>
            <person name="Singh A."/>
            <person name="Wilkins M.J."/>
            <person name="Karaoz U."/>
            <person name="Brodie E.L."/>
            <person name="Williams K.H."/>
            <person name="Hubbard S.S."/>
            <person name="Banfield J.F."/>
        </authorList>
    </citation>
    <scope>NUCLEOTIDE SEQUENCE [LARGE SCALE GENOMIC DNA]</scope>
</reference>
<dbReference type="InterPro" id="IPR013656">
    <property type="entry name" value="PAS_4"/>
</dbReference>
<dbReference type="InterPro" id="IPR003661">
    <property type="entry name" value="HisK_dim/P_dom"/>
</dbReference>
<name>A0A1F6GAE2_9PROT</name>
<dbReference type="GO" id="GO:0009927">
    <property type="term" value="F:histidine phosphotransfer kinase activity"/>
    <property type="evidence" value="ECO:0007669"/>
    <property type="project" value="TreeGrafter"/>
</dbReference>
<dbReference type="CDD" id="cd00082">
    <property type="entry name" value="HisKA"/>
    <property type="match status" value="1"/>
</dbReference>
<dbReference type="GO" id="GO:0005886">
    <property type="term" value="C:plasma membrane"/>
    <property type="evidence" value="ECO:0007669"/>
    <property type="project" value="TreeGrafter"/>
</dbReference>
<dbReference type="SUPFAM" id="SSF47384">
    <property type="entry name" value="Homodimeric domain of signal transducing histidine kinase"/>
    <property type="match status" value="1"/>
</dbReference>
<protein>
    <recommendedName>
        <fullName evidence="2">histidine kinase</fullName>
        <ecNumber evidence="2">2.7.13.3</ecNumber>
    </recommendedName>
</protein>
<dbReference type="Gene3D" id="3.30.450.20">
    <property type="entry name" value="PAS domain"/>
    <property type="match status" value="2"/>
</dbReference>
<dbReference type="FunFam" id="3.30.565.10:FF:000010">
    <property type="entry name" value="Sensor histidine kinase RcsC"/>
    <property type="match status" value="1"/>
</dbReference>
<dbReference type="EC" id="2.7.13.3" evidence="2"/>
<dbReference type="NCBIfam" id="TIGR00229">
    <property type="entry name" value="sensory_box"/>
    <property type="match status" value="1"/>
</dbReference>
<accession>A0A1F6GAE2</accession>
<feature type="domain" description="Histidine kinase" evidence="7">
    <location>
        <begin position="297"/>
        <end position="519"/>
    </location>
</feature>
<dbReference type="Gene3D" id="1.10.287.130">
    <property type="match status" value="1"/>
</dbReference>
<gene>
    <name evidence="9" type="ORF">A2527_07855</name>
</gene>
<evidence type="ECO:0000256" key="5">
    <source>
        <dbReference type="ARBA" id="ARBA00022777"/>
    </source>
</evidence>
<comment type="catalytic activity">
    <reaction evidence="1">
        <text>ATP + protein L-histidine = ADP + protein N-phospho-L-histidine.</text>
        <dbReference type="EC" id="2.7.13.3"/>
    </reaction>
</comment>
<dbReference type="SMART" id="SM00388">
    <property type="entry name" value="HisKA"/>
    <property type="match status" value="1"/>
</dbReference>
<dbReference type="InterPro" id="IPR000014">
    <property type="entry name" value="PAS"/>
</dbReference>
<sequence>MSLESASRATLLQKITELEAQIESGICSPQLQKVQKKVDDLLQLAHMGIWTLDRRGQVLFVSPEGAQMLGQLPEKILGRSFFELIPSLDQSRIRQELLYGTATEKKLEFELNHWLGNRIHLAAQVLPLIVDGNLAGYQLVCFDLTESYRNRQNLAQSEARWQALVEQSPNLIISLDRDLKINFMNPAVSALDPAVWTGCSVLDLFKDLGQRAVALHKMETAWSTGFGSRFNLHFNPNQEVEIDFEIRAVPGTCEGRVTSVTLTGIDVTAYNSALKHLSEAKLDAEVAAQAKTNFLANMGHELRTPLNGILGVAQLLLLDPYLRGEKREWVKIIQDSGESLLDILRNVLDLSRIDADRLHPRIQIFETQEVGAKLERLFKVAATQAGLSLKCSLDPELPKFLLGDPFMLDQVLTNLIGNAIKFTKKGGVEYKIKRLEGDGDQCLVRFEVLDQGQGIAESQFEAIFEPFRQVDQGITRNHQGAGLGLAIAQKLVGLMGGKLQMESELEVGSRFWFELPFKIETTQMDPPLVFP</sequence>
<keyword evidence="5" id="KW-0418">Kinase</keyword>
<dbReference type="InterPro" id="IPR036097">
    <property type="entry name" value="HisK_dim/P_sf"/>
</dbReference>
<evidence type="ECO:0000256" key="2">
    <source>
        <dbReference type="ARBA" id="ARBA00012438"/>
    </source>
</evidence>
<dbReference type="InterPro" id="IPR035965">
    <property type="entry name" value="PAS-like_dom_sf"/>
</dbReference>
<dbReference type="PROSITE" id="PS50109">
    <property type="entry name" value="HIS_KIN"/>
    <property type="match status" value="1"/>
</dbReference>
<dbReference type="Pfam" id="PF02518">
    <property type="entry name" value="HATPase_c"/>
    <property type="match status" value="1"/>
</dbReference>
<keyword evidence="4" id="KW-0808">Transferase</keyword>
<feature type="domain" description="PAS" evidence="8">
    <location>
        <begin position="34"/>
        <end position="106"/>
    </location>
</feature>
<dbReference type="PROSITE" id="PS50112">
    <property type="entry name" value="PAS"/>
    <property type="match status" value="1"/>
</dbReference>
<evidence type="ECO:0000259" key="8">
    <source>
        <dbReference type="PROSITE" id="PS50112"/>
    </source>
</evidence>
<comment type="caution">
    <text evidence="9">The sequence shown here is derived from an EMBL/GenBank/DDBJ whole genome shotgun (WGS) entry which is preliminary data.</text>
</comment>
<dbReference type="AlphaFoldDB" id="A0A1F6GAE2"/>
<evidence type="ECO:0000259" key="7">
    <source>
        <dbReference type="PROSITE" id="PS50109"/>
    </source>
</evidence>
<dbReference type="PRINTS" id="PR00344">
    <property type="entry name" value="BCTRLSENSOR"/>
</dbReference>
<evidence type="ECO:0000256" key="1">
    <source>
        <dbReference type="ARBA" id="ARBA00000085"/>
    </source>
</evidence>
<organism evidence="9 10">
    <name type="scientific">Candidatus Lambdaproteobacteria bacterium RIFOXYD2_FULL_50_16</name>
    <dbReference type="NCBI Taxonomy" id="1817772"/>
    <lineage>
        <taxon>Bacteria</taxon>
        <taxon>Pseudomonadati</taxon>
        <taxon>Pseudomonadota</taxon>
        <taxon>Candidatus Lambdaproteobacteria</taxon>
    </lineage>
</organism>
<dbReference type="SMART" id="SM00091">
    <property type="entry name" value="PAS"/>
    <property type="match status" value="2"/>
</dbReference>
<dbReference type="Pfam" id="PF08448">
    <property type="entry name" value="PAS_4"/>
    <property type="match status" value="2"/>
</dbReference>
<evidence type="ECO:0000256" key="4">
    <source>
        <dbReference type="ARBA" id="ARBA00022679"/>
    </source>
</evidence>
<evidence type="ECO:0000256" key="6">
    <source>
        <dbReference type="ARBA" id="ARBA00023012"/>
    </source>
</evidence>